<keyword evidence="2" id="KW-0732">Signal</keyword>
<sequence>MENHISGTGLKRLFLAMGCILLAAAVYGQAGGAAQENSTGTVFSPAPENGRDSENRELPRSFRGISLGMDLDALKDALTRDSYFHFRGDRDVSFLPNREQTLIDTVGFSFIRRAYFQLRDGAVFIMAFTLDPNLIDHYSVFTAFTQKYGEPEQLDPKQAVWVSGTTRVSIERPLTVKYIDMPVFNDIIEESSVRESGEVYLRQEFLDGF</sequence>
<evidence type="ECO:0000256" key="1">
    <source>
        <dbReference type="SAM" id="MobiDB-lite"/>
    </source>
</evidence>
<dbReference type="Proteomes" id="UP000595917">
    <property type="component" value="Chromosome"/>
</dbReference>
<gene>
    <name evidence="3" type="ORF">JFL75_09840</name>
</gene>
<feature type="chain" id="PRO_5031243471" evidence="2">
    <location>
        <begin position="31"/>
        <end position="209"/>
    </location>
</feature>
<keyword evidence="4" id="KW-1185">Reference proteome</keyword>
<evidence type="ECO:0000256" key="2">
    <source>
        <dbReference type="SAM" id="SignalP"/>
    </source>
</evidence>
<protein>
    <submittedName>
        <fullName evidence="3">Uncharacterized protein</fullName>
    </submittedName>
</protein>
<dbReference type="KEGG" id="bhc:JFL75_09840"/>
<accession>A0A7T7XRR5</accession>
<proteinExistence type="predicted"/>
<dbReference type="EMBL" id="CP067089">
    <property type="protein sequence ID" value="QQO11188.1"/>
    <property type="molecule type" value="Genomic_DNA"/>
</dbReference>
<dbReference type="AlphaFoldDB" id="A0A7T7XRR5"/>
<name>A0A7T7XRR5_9SPIR</name>
<reference evidence="3" key="1">
    <citation type="submission" date="2021-01" db="EMBL/GenBank/DDBJ databases">
        <title>Description of Breznakiella homolactica.</title>
        <authorList>
            <person name="Song Y."/>
            <person name="Brune A."/>
        </authorList>
    </citation>
    <scope>NUCLEOTIDE SEQUENCE</scope>
    <source>
        <strain evidence="3">RmG30</strain>
    </source>
</reference>
<organism evidence="3 4">
    <name type="scientific">Breznakiella homolactica</name>
    <dbReference type="NCBI Taxonomy" id="2798577"/>
    <lineage>
        <taxon>Bacteria</taxon>
        <taxon>Pseudomonadati</taxon>
        <taxon>Spirochaetota</taxon>
        <taxon>Spirochaetia</taxon>
        <taxon>Spirochaetales</taxon>
        <taxon>Breznakiellaceae</taxon>
        <taxon>Breznakiella</taxon>
    </lineage>
</organism>
<dbReference type="RefSeq" id="WP_215628497.1">
    <property type="nucleotide sequence ID" value="NZ_CP067089.2"/>
</dbReference>
<feature type="region of interest" description="Disordered" evidence="1">
    <location>
        <begin position="37"/>
        <end position="57"/>
    </location>
</feature>
<evidence type="ECO:0000313" key="3">
    <source>
        <dbReference type="EMBL" id="QQO11188.1"/>
    </source>
</evidence>
<evidence type="ECO:0000313" key="4">
    <source>
        <dbReference type="Proteomes" id="UP000595917"/>
    </source>
</evidence>
<feature type="signal peptide" evidence="2">
    <location>
        <begin position="1"/>
        <end position="30"/>
    </location>
</feature>